<evidence type="ECO:0000313" key="2">
    <source>
        <dbReference type="EMBL" id="CAI5440145.1"/>
    </source>
</evidence>
<protein>
    <submittedName>
        <fullName evidence="2">Uncharacterized protein</fullName>
    </submittedName>
</protein>
<reference evidence="2" key="1">
    <citation type="submission" date="2022-11" db="EMBL/GenBank/DDBJ databases">
        <authorList>
            <person name="Kikuchi T."/>
        </authorList>
    </citation>
    <scope>NUCLEOTIDE SEQUENCE</scope>
    <source>
        <strain evidence="2">PS1010</strain>
    </source>
</reference>
<dbReference type="Proteomes" id="UP001152747">
    <property type="component" value="Unassembled WGS sequence"/>
</dbReference>
<keyword evidence="1" id="KW-0732">Signal</keyword>
<feature type="chain" id="PRO_5040195481" evidence="1">
    <location>
        <begin position="19"/>
        <end position="89"/>
    </location>
</feature>
<keyword evidence="3" id="KW-1185">Reference proteome</keyword>
<evidence type="ECO:0000313" key="3">
    <source>
        <dbReference type="Proteomes" id="UP001152747"/>
    </source>
</evidence>
<sequence length="89" mass="10240">MLPILIIYLCYYVTGISAEFDMDEELAKIKKLCLTVEDHYEIAGKRVNEARVVYHYTFFNVAVDIIGLTENAKSSWITTSRPFGQNINM</sequence>
<evidence type="ECO:0000256" key="1">
    <source>
        <dbReference type="SAM" id="SignalP"/>
    </source>
</evidence>
<gene>
    <name evidence="2" type="ORF">CAMP_LOCUS2782</name>
</gene>
<comment type="caution">
    <text evidence="2">The sequence shown here is derived from an EMBL/GenBank/DDBJ whole genome shotgun (WGS) entry which is preliminary data.</text>
</comment>
<dbReference type="AlphaFoldDB" id="A0A9P1I8I1"/>
<organism evidence="2 3">
    <name type="scientific">Caenorhabditis angaria</name>
    <dbReference type="NCBI Taxonomy" id="860376"/>
    <lineage>
        <taxon>Eukaryota</taxon>
        <taxon>Metazoa</taxon>
        <taxon>Ecdysozoa</taxon>
        <taxon>Nematoda</taxon>
        <taxon>Chromadorea</taxon>
        <taxon>Rhabditida</taxon>
        <taxon>Rhabditina</taxon>
        <taxon>Rhabditomorpha</taxon>
        <taxon>Rhabditoidea</taxon>
        <taxon>Rhabditidae</taxon>
        <taxon>Peloderinae</taxon>
        <taxon>Caenorhabditis</taxon>
    </lineage>
</organism>
<name>A0A9P1I8I1_9PELO</name>
<feature type="signal peptide" evidence="1">
    <location>
        <begin position="1"/>
        <end position="18"/>
    </location>
</feature>
<accession>A0A9P1I8I1</accession>
<proteinExistence type="predicted"/>
<dbReference type="EMBL" id="CANHGI010000001">
    <property type="protein sequence ID" value="CAI5440145.1"/>
    <property type="molecule type" value="Genomic_DNA"/>
</dbReference>